<dbReference type="GO" id="GO:0032259">
    <property type="term" value="P:methylation"/>
    <property type="evidence" value="ECO:0007669"/>
    <property type="project" value="UniProtKB-KW"/>
</dbReference>
<protein>
    <submittedName>
        <fullName evidence="5">Isoprenylcysteine carboxylmethyltransferase family protein</fullName>
    </submittedName>
</protein>
<evidence type="ECO:0000256" key="1">
    <source>
        <dbReference type="ARBA" id="ARBA00004127"/>
    </source>
</evidence>
<evidence type="ECO:0000256" key="3">
    <source>
        <dbReference type="ARBA" id="ARBA00022989"/>
    </source>
</evidence>
<dbReference type="GO" id="GO:0008168">
    <property type="term" value="F:methyltransferase activity"/>
    <property type="evidence" value="ECO:0007669"/>
    <property type="project" value="UniProtKB-KW"/>
</dbReference>
<keyword evidence="5" id="KW-0489">Methyltransferase</keyword>
<comment type="subcellular location">
    <subcellularLocation>
        <location evidence="1">Endomembrane system</location>
        <topology evidence="1">Multi-pass membrane protein</topology>
    </subcellularLocation>
</comment>
<evidence type="ECO:0000313" key="6">
    <source>
        <dbReference type="Proteomes" id="UP000501058"/>
    </source>
</evidence>
<name>A0A6G7Y753_9ACTN</name>
<sequence>MTRRLPPPVYALVAAGLQWAISRPHAHDGEPGRRVTPASTLAALPVLGAAGALGVTAIAGFTRAGTTVDPLDVDGVTRLVESGPNRFTRNPMYLALAGGLVAHAVARRSWAALLPVAAFVVLLDRTQVPVEEAALRARFGADYDDYVRRVPRWIGPGGGEKGAG</sequence>
<keyword evidence="2" id="KW-0812">Transmembrane</keyword>
<dbReference type="GO" id="GO:0012505">
    <property type="term" value="C:endomembrane system"/>
    <property type="evidence" value="ECO:0007669"/>
    <property type="project" value="UniProtKB-SubCell"/>
</dbReference>
<dbReference type="Proteomes" id="UP000501058">
    <property type="component" value="Chromosome"/>
</dbReference>
<dbReference type="Pfam" id="PF04191">
    <property type="entry name" value="PEMT"/>
    <property type="match status" value="1"/>
</dbReference>
<proteinExistence type="predicted"/>
<dbReference type="AlphaFoldDB" id="A0A6G7Y753"/>
<dbReference type="EMBL" id="CP049865">
    <property type="protein sequence ID" value="QIK72447.1"/>
    <property type="molecule type" value="Genomic_DNA"/>
</dbReference>
<keyword evidence="4" id="KW-0472">Membrane</keyword>
<evidence type="ECO:0000256" key="4">
    <source>
        <dbReference type="ARBA" id="ARBA00023136"/>
    </source>
</evidence>
<keyword evidence="3" id="KW-1133">Transmembrane helix</keyword>
<dbReference type="Gene3D" id="1.20.120.1630">
    <property type="match status" value="1"/>
</dbReference>
<keyword evidence="6" id="KW-1185">Reference proteome</keyword>
<gene>
    <name evidence="5" type="ORF">G7070_09425</name>
</gene>
<keyword evidence="5" id="KW-0808">Transferase</keyword>
<organism evidence="5 6">
    <name type="scientific">Propioniciclava coleopterorum</name>
    <dbReference type="NCBI Taxonomy" id="2714937"/>
    <lineage>
        <taxon>Bacteria</taxon>
        <taxon>Bacillati</taxon>
        <taxon>Actinomycetota</taxon>
        <taxon>Actinomycetes</taxon>
        <taxon>Propionibacteriales</taxon>
        <taxon>Propionibacteriaceae</taxon>
        <taxon>Propioniciclava</taxon>
    </lineage>
</organism>
<accession>A0A6G7Y753</accession>
<evidence type="ECO:0000256" key="2">
    <source>
        <dbReference type="ARBA" id="ARBA00022692"/>
    </source>
</evidence>
<reference evidence="5 6" key="1">
    <citation type="submission" date="2020-03" db="EMBL/GenBank/DDBJ databases">
        <title>Propioniciclava sp. nov., isolated from Hydrophilus acuminatus.</title>
        <authorList>
            <person name="Hyun D.-W."/>
            <person name="Bae J.-W."/>
        </authorList>
    </citation>
    <scope>NUCLEOTIDE SEQUENCE [LARGE SCALE GENOMIC DNA]</scope>
    <source>
        <strain evidence="5 6">HDW11</strain>
    </source>
</reference>
<dbReference type="RefSeq" id="WP_166233521.1">
    <property type="nucleotide sequence ID" value="NZ_CP049865.1"/>
</dbReference>
<dbReference type="KEGG" id="prv:G7070_09425"/>
<evidence type="ECO:0000313" key="5">
    <source>
        <dbReference type="EMBL" id="QIK72447.1"/>
    </source>
</evidence>
<dbReference type="InterPro" id="IPR007318">
    <property type="entry name" value="Phopholipid_MeTrfase"/>
</dbReference>